<dbReference type="EMBL" id="ML220113">
    <property type="protein sequence ID" value="TGZ83740.1"/>
    <property type="molecule type" value="Genomic_DNA"/>
</dbReference>
<name>A0A4S2N3H4_9PEZI</name>
<protein>
    <submittedName>
        <fullName evidence="2">Uncharacterized protein</fullName>
    </submittedName>
</protein>
<dbReference type="Proteomes" id="UP000298138">
    <property type="component" value="Unassembled WGS sequence"/>
</dbReference>
<dbReference type="InParanoid" id="A0A4S2N3H4"/>
<evidence type="ECO:0000256" key="1">
    <source>
        <dbReference type="SAM" id="MobiDB-lite"/>
    </source>
</evidence>
<keyword evidence="3" id="KW-1185">Reference proteome</keyword>
<reference evidence="2 3" key="1">
    <citation type="submission" date="2019-04" db="EMBL/GenBank/DDBJ databases">
        <title>Comparative genomics and transcriptomics to analyze fruiting body development in filamentous ascomycetes.</title>
        <authorList>
            <consortium name="DOE Joint Genome Institute"/>
            <person name="Lutkenhaus R."/>
            <person name="Traeger S."/>
            <person name="Breuer J."/>
            <person name="Kuo A."/>
            <person name="Lipzen A."/>
            <person name="Pangilinan J."/>
            <person name="Dilworth D."/>
            <person name="Sandor L."/>
            <person name="Poggeler S."/>
            <person name="Barry K."/>
            <person name="Grigoriev I.V."/>
            <person name="Nowrousian M."/>
        </authorList>
    </citation>
    <scope>NUCLEOTIDE SEQUENCE [LARGE SCALE GENOMIC DNA]</scope>
    <source>
        <strain evidence="2 3">CBS 389.68</strain>
    </source>
</reference>
<evidence type="ECO:0000313" key="3">
    <source>
        <dbReference type="Proteomes" id="UP000298138"/>
    </source>
</evidence>
<feature type="compositionally biased region" description="Polar residues" evidence="1">
    <location>
        <begin position="197"/>
        <end position="211"/>
    </location>
</feature>
<accession>A0A4S2N3H4</accession>
<evidence type="ECO:0000313" key="2">
    <source>
        <dbReference type="EMBL" id="TGZ83740.1"/>
    </source>
</evidence>
<feature type="region of interest" description="Disordered" evidence="1">
    <location>
        <begin position="179"/>
        <end position="211"/>
    </location>
</feature>
<organism evidence="2 3">
    <name type="scientific">Ascodesmis nigricans</name>
    <dbReference type="NCBI Taxonomy" id="341454"/>
    <lineage>
        <taxon>Eukaryota</taxon>
        <taxon>Fungi</taxon>
        <taxon>Dikarya</taxon>
        <taxon>Ascomycota</taxon>
        <taxon>Pezizomycotina</taxon>
        <taxon>Pezizomycetes</taxon>
        <taxon>Pezizales</taxon>
        <taxon>Ascodesmidaceae</taxon>
        <taxon>Ascodesmis</taxon>
    </lineage>
</organism>
<sequence>MLENSYDAQVYISIYLPSTKVLWVTRLRHTTHTHYCSDQAHAQARWAPKRLAHSHARPAKVALFVSLFGLFDTPVKSVIAGARLAGRSPRALALLLASSILSIAHQLYHLSISSIYLSINHPPAAYSIYIHIPCCPLTIVALPRRYFLLHTYLGTITTTLTTTPTFGFSVITATWYPTHRRQRPTPPPSIGQRRHLSGTSDTFYTASRSDQ</sequence>
<proteinExistence type="predicted"/>
<dbReference type="AlphaFoldDB" id="A0A4S2N3H4"/>
<gene>
    <name evidence="2" type="ORF">EX30DRAFT_90555</name>
</gene>